<evidence type="ECO:0000313" key="3">
    <source>
        <dbReference type="Proteomes" id="UP000184330"/>
    </source>
</evidence>
<reference evidence="2 3" key="1">
    <citation type="submission" date="2016-03" db="EMBL/GenBank/DDBJ databases">
        <authorList>
            <person name="Ploux O."/>
        </authorList>
    </citation>
    <scope>NUCLEOTIDE SEQUENCE [LARGE SCALE GENOMIC DNA]</scope>
    <source>
        <strain evidence="2 3">UAMH 11012</strain>
    </source>
</reference>
<dbReference type="AlphaFoldDB" id="A0A1L7XU66"/>
<keyword evidence="3" id="KW-1185">Reference proteome</keyword>
<dbReference type="Proteomes" id="UP000184330">
    <property type="component" value="Unassembled WGS sequence"/>
</dbReference>
<dbReference type="EMBL" id="FJOG01000056">
    <property type="protein sequence ID" value="CZR68565.1"/>
    <property type="molecule type" value="Genomic_DNA"/>
</dbReference>
<evidence type="ECO:0000256" key="1">
    <source>
        <dbReference type="SAM" id="MobiDB-lite"/>
    </source>
</evidence>
<protein>
    <recommendedName>
        <fullName evidence="4">Ig-like domain-containing protein</fullName>
    </recommendedName>
</protein>
<accession>A0A1L7XU66</accession>
<proteinExistence type="predicted"/>
<sequence length="68" mass="7784">MMNPRRWRRSKAASNAGNGESSVMRCQISAGNIPIVIKEWLTAVETQEGREYLPNLPNHQRRARAYNT</sequence>
<feature type="compositionally biased region" description="Polar residues" evidence="1">
    <location>
        <begin position="12"/>
        <end position="21"/>
    </location>
</feature>
<name>A0A1L7XU66_9HELO</name>
<evidence type="ECO:0008006" key="4">
    <source>
        <dbReference type="Google" id="ProtNLM"/>
    </source>
</evidence>
<feature type="compositionally biased region" description="Basic residues" evidence="1">
    <location>
        <begin position="1"/>
        <end position="11"/>
    </location>
</feature>
<feature type="region of interest" description="Disordered" evidence="1">
    <location>
        <begin position="1"/>
        <end position="22"/>
    </location>
</feature>
<evidence type="ECO:0000313" key="2">
    <source>
        <dbReference type="EMBL" id="CZR68565.1"/>
    </source>
</evidence>
<gene>
    <name evidence="2" type="ORF">PAC_18464</name>
</gene>
<organism evidence="2 3">
    <name type="scientific">Phialocephala subalpina</name>
    <dbReference type="NCBI Taxonomy" id="576137"/>
    <lineage>
        <taxon>Eukaryota</taxon>
        <taxon>Fungi</taxon>
        <taxon>Dikarya</taxon>
        <taxon>Ascomycota</taxon>
        <taxon>Pezizomycotina</taxon>
        <taxon>Leotiomycetes</taxon>
        <taxon>Helotiales</taxon>
        <taxon>Mollisiaceae</taxon>
        <taxon>Phialocephala</taxon>
        <taxon>Phialocephala fortinii species complex</taxon>
    </lineage>
</organism>